<comment type="subcellular location">
    <subcellularLocation>
        <location evidence="1">Cytoplasm</location>
        <location evidence="1">P-body</location>
    </subcellularLocation>
</comment>
<keyword evidence="10" id="KW-1133">Transmembrane helix</keyword>
<dbReference type="Gene3D" id="3.40.50.2300">
    <property type="match status" value="1"/>
</dbReference>
<dbReference type="InterPro" id="IPR003165">
    <property type="entry name" value="Piwi"/>
</dbReference>
<dbReference type="Pfam" id="PF02171">
    <property type="entry name" value="Piwi"/>
    <property type="match status" value="1"/>
</dbReference>
<dbReference type="SMART" id="SM00949">
    <property type="entry name" value="PAZ"/>
    <property type="match status" value="1"/>
</dbReference>
<dbReference type="SUPFAM" id="SSF101690">
    <property type="entry name" value="PAZ domain"/>
    <property type="match status" value="1"/>
</dbReference>
<dbReference type="InterPro" id="IPR032474">
    <property type="entry name" value="Argonaute_N"/>
</dbReference>
<dbReference type="InterPro" id="IPR032473">
    <property type="entry name" value="Argonaute_Mid_dom"/>
</dbReference>
<evidence type="ECO:0000256" key="6">
    <source>
        <dbReference type="ARBA" id="ARBA00023158"/>
    </source>
</evidence>
<dbReference type="GO" id="GO:0003723">
    <property type="term" value="F:RNA binding"/>
    <property type="evidence" value="ECO:0007669"/>
    <property type="project" value="UniProtKB-KW"/>
</dbReference>
<dbReference type="Proteomes" id="UP001176961">
    <property type="component" value="Unassembled WGS sequence"/>
</dbReference>
<keyword evidence="7" id="KW-0687">Ribonucleoprotein</keyword>
<dbReference type="InterPro" id="IPR012337">
    <property type="entry name" value="RNaseH-like_sf"/>
</dbReference>
<dbReference type="Pfam" id="PF16487">
    <property type="entry name" value="ArgoMid"/>
    <property type="match status" value="1"/>
</dbReference>
<feature type="region of interest" description="Disordered" evidence="9">
    <location>
        <begin position="163"/>
        <end position="212"/>
    </location>
</feature>
<dbReference type="PROSITE" id="PS50822">
    <property type="entry name" value="PIWI"/>
    <property type="match status" value="1"/>
</dbReference>
<protein>
    <recommendedName>
        <fullName evidence="8">Protein argonaute-1</fullName>
    </recommendedName>
</protein>
<accession>A0AA36MBJ1</accession>
<evidence type="ECO:0000256" key="10">
    <source>
        <dbReference type="SAM" id="Phobius"/>
    </source>
</evidence>
<name>A0AA36MBJ1_CYLNA</name>
<dbReference type="Gene3D" id="2.170.260.10">
    <property type="entry name" value="paz domain"/>
    <property type="match status" value="1"/>
</dbReference>
<dbReference type="CDD" id="cd02846">
    <property type="entry name" value="PAZ_argonaute_like"/>
    <property type="match status" value="1"/>
</dbReference>
<dbReference type="Pfam" id="PF08699">
    <property type="entry name" value="ArgoL1"/>
    <property type="match status" value="1"/>
</dbReference>
<dbReference type="FunFam" id="3.30.420.10:FF:000001">
    <property type="entry name" value="Protein argonaute-2"/>
    <property type="match status" value="1"/>
</dbReference>
<keyword evidence="10" id="KW-0472">Membrane</keyword>
<dbReference type="SUPFAM" id="SSF53098">
    <property type="entry name" value="Ribonuclease H-like"/>
    <property type="match status" value="1"/>
</dbReference>
<dbReference type="InterPro" id="IPR036397">
    <property type="entry name" value="RNaseH_sf"/>
</dbReference>
<evidence type="ECO:0000256" key="5">
    <source>
        <dbReference type="ARBA" id="ARBA00022884"/>
    </source>
</evidence>
<keyword evidence="10" id="KW-0812">Transmembrane</keyword>
<feature type="domain" description="Piwi" evidence="12">
    <location>
        <begin position="723"/>
        <end position="1024"/>
    </location>
</feature>
<evidence type="ECO:0000256" key="7">
    <source>
        <dbReference type="ARBA" id="ARBA00023274"/>
    </source>
</evidence>
<evidence type="ECO:0000256" key="8">
    <source>
        <dbReference type="ARBA" id="ARBA00070769"/>
    </source>
</evidence>
<keyword evidence="14" id="KW-1185">Reference proteome</keyword>
<evidence type="ECO:0000313" key="13">
    <source>
        <dbReference type="EMBL" id="CAJ0604383.1"/>
    </source>
</evidence>
<feature type="transmembrane region" description="Helical" evidence="10">
    <location>
        <begin position="40"/>
        <end position="67"/>
    </location>
</feature>
<dbReference type="Gene3D" id="3.30.420.10">
    <property type="entry name" value="Ribonuclease H-like superfamily/Ribonuclease H"/>
    <property type="match status" value="1"/>
</dbReference>
<dbReference type="InterPro" id="IPR045246">
    <property type="entry name" value="Piwi_ago-like"/>
</dbReference>
<dbReference type="PANTHER" id="PTHR22891">
    <property type="entry name" value="EUKARYOTIC TRANSLATION INITIATION FACTOR 2C"/>
    <property type="match status" value="1"/>
</dbReference>
<dbReference type="EMBL" id="CATQJL010000305">
    <property type="protein sequence ID" value="CAJ0604383.1"/>
    <property type="molecule type" value="Genomic_DNA"/>
</dbReference>
<evidence type="ECO:0000256" key="4">
    <source>
        <dbReference type="ARBA" id="ARBA00022845"/>
    </source>
</evidence>
<dbReference type="InterPro" id="IPR032472">
    <property type="entry name" value="ArgoL2"/>
</dbReference>
<sequence>MVALFPIGYSFSLLAVLSSAHLFEKFLWSKLRIGQYKRTSCFVLTFCAFVRVRLAALFQVVIMAAGIDQQQQQQVMSMLDSFSFNDPINMLGAGGGGGGNAPQPQQYIPGILGGHIPGMPGPFMSGPPFPHPAQQPPQLQDMFSVAQTTASLLSASGVLSYSDAPSRQGGSLAPGAPIGVPPGQTDTSQGGTGSQQQGALPSGGSQLPALSGGVQFQCPRRPNHGLEGRSILLRANHFAVRMPGGTIQHYHVDVSPDKCPRRVNREIILCMIRSFGKYFSSTRPVYDGKRNMYTREPLPIGREKMEFEVTLPGDSAVERQFTVTVKWAGQVSLSTLEDAMEGRVRQVPFEAVQAMDVILRHLPSLKYTPVGRSFFSPPAQPHQAPQQHGQYHMESKLGGGREVWFGFHQSVRPSQWKMMLNIDVSATAFYRSMPVIEFVAEVLELPVQALTERRALSDAQRVKFTKEIRGLKIEITHCGTMRRKYRVCNVTRRPAQTQTFPLQLETGQTIECTVAKYFYDKYRIQLKYPHLPCLQVGQEQKHTYLPPEVCHVVPGQRCIKKLTDTQTSTMIKATARSAPEREREIASLVRKAEFSADPFAHEFGIAINSAMTEVKGRVLSAPKLQYGGRNKATALPNQGVWDMRGKQFHTGIDVKVWAIACFAQQQHVKENDLRNFTAQLQRISNDAGMPIVGQPCFCKYAMGVDQVEPMFKYLKQTFSGIQLVVVILPGKTPVYAEVKRVGDTVLGIATQCVQAKNVIKTTPQTLSNLCLKMNVKLGGVNSILLPAVRPRIFNEPVIFFGCDITHPPAGDSRKPSIAAVVASMDAHPSRYAATVRVQQHRQEIISDLTYMVRELLVQFYRNTRFKPTRIVVYRDGVSEGQFFNVLQYELRAMREACMMLESGYQPGITFIAVQKRHHTRLFAVDKKDQVGKAFNIPPGTTVDVGITHPTEFDFYLCSHAGIQGTSRPSHYHVLWDDNELTADELQQLTYQMCHTYVRCTRSVSIPAPAYYAHLVAFRARYHLVDREHDSGEGSQPSGTSEDTTLSNMARAVQVHPDANNVMYFA</sequence>
<dbReference type="GO" id="GO:0000932">
    <property type="term" value="C:P-body"/>
    <property type="evidence" value="ECO:0007669"/>
    <property type="project" value="UniProtKB-SubCell"/>
</dbReference>
<evidence type="ECO:0000256" key="2">
    <source>
        <dbReference type="ARBA" id="ARBA00008201"/>
    </source>
</evidence>
<proteinExistence type="inferred from homology"/>
<keyword evidence="4" id="KW-0810">Translation regulation</keyword>
<dbReference type="SMART" id="SM00950">
    <property type="entry name" value="Piwi"/>
    <property type="match status" value="1"/>
</dbReference>
<dbReference type="GO" id="GO:0016442">
    <property type="term" value="C:RISC complex"/>
    <property type="evidence" value="ECO:0007669"/>
    <property type="project" value="UniProtKB-ARBA"/>
</dbReference>
<gene>
    <name evidence="13" type="ORF">CYNAS_LOCUS16366</name>
</gene>
<evidence type="ECO:0000313" key="14">
    <source>
        <dbReference type="Proteomes" id="UP001176961"/>
    </source>
</evidence>
<dbReference type="SMART" id="SM01163">
    <property type="entry name" value="DUF1785"/>
    <property type="match status" value="1"/>
</dbReference>
<keyword evidence="3" id="KW-0963">Cytoplasm</keyword>
<dbReference type="Pfam" id="PF16486">
    <property type="entry name" value="ArgoN"/>
    <property type="match status" value="1"/>
</dbReference>
<dbReference type="FunFam" id="2.170.260.10:FF:000001">
    <property type="entry name" value="Protein argonaute-2"/>
    <property type="match status" value="1"/>
</dbReference>
<dbReference type="GO" id="GO:0006417">
    <property type="term" value="P:regulation of translation"/>
    <property type="evidence" value="ECO:0007669"/>
    <property type="project" value="UniProtKB-KW"/>
</dbReference>
<evidence type="ECO:0000256" key="3">
    <source>
        <dbReference type="ARBA" id="ARBA00022490"/>
    </source>
</evidence>
<dbReference type="InterPro" id="IPR014811">
    <property type="entry name" value="ArgoL1"/>
</dbReference>
<feature type="transmembrane region" description="Helical" evidence="10">
    <location>
        <begin position="6"/>
        <end position="28"/>
    </location>
</feature>
<dbReference type="GO" id="GO:0031047">
    <property type="term" value="P:regulatory ncRNA-mediated gene silencing"/>
    <property type="evidence" value="ECO:0007669"/>
    <property type="project" value="UniProtKB-KW"/>
</dbReference>
<feature type="domain" description="PAZ" evidence="11">
    <location>
        <begin position="434"/>
        <end position="554"/>
    </location>
</feature>
<dbReference type="PROSITE" id="PS50821">
    <property type="entry name" value="PAZ"/>
    <property type="match status" value="1"/>
</dbReference>
<organism evidence="13 14">
    <name type="scientific">Cylicocyclus nassatus</name>
    <name type="common">Nematode worm</name>
    <dbReference type="NCBI Taxonomy" id="53992"/>
    <lineage>
        <taxon>Eukaryota</taxon>
        <taxon>Metazoa</taxon>
        <taxon>Ecdysozoa</taxon>
        <taxon>Nematoda</taxon>
        <taxon>Chromadorea</taxon>
        <taxon>Rhabditida</taxon>
        <taxon>Rhabditina</taxon>
        <taxon>Rhabditomorpha</taxon>
        <taxon>Strongyloidea</taxon>
        <taxon>Strongylidae</taxon>
        <taxon>Cylicocyclus</taxon>
    </lineage>
</organism>
<evidence type="ECO:0000256" key="1">
    <source>
        <dbReference type="ARBA" id="ARBA00004201"/>
    </source>
</evidence>
<comment type="caution">
    <text evidence="13">The sequence shown here is derived from an EMBL/GenBank/DDBJ whole genome shotgun (WGS) entry which is preliminary data.</text>
</comment>
<dbReference type="CDD" id="cd04657">
    <property type="entry name" value="Piwi_ago-like"/>
    <property type="match status" value="1"/>
</dbReference>
<keyword evidence="6" id="KW-0943">RNA-mediated gene silencing</keyword>
<evidence type="ECO:0000256" key="9">
    <source>
        <dbReference type="SAM" id="MobiDB-lite"/>
    </source>
</evidence>
<dbReference type="InterPro" id="IPR036085">
    <property type="entry name" value="PAZ_dom_sf"/>
</dbReference>
<reference evidence="13" key="1">
    <citation type="submission" date="2023-07" db="EMBL/GenBank/DDBJ databases">
        <authorList>
            <consortium name="CYATHOMIX"/>
        </authorList>
    </citation>
    <scope>NUCLEOTIDE SEQUENCE</scope>
    <source>
        <strain evidence="13">N/A</strain>
    </source>
</reference>
<dbReference type="Pfam" id="PF02170">
    <property type="entry name" value="PAZ"/>
    <property type="match status" value="1"/>
</dbReference>
<evidence type="ECO:0000259" key="11">
    <source>
        <dbReference type="PROSITE" id="PS50821"/>
    </source>
</evidence>
<dbReference type="InterPro" id="IPR003100">
    <property type="entry name" value="PAZ_dom"/>
</dbReference>
<keyword evidence="5" id="KW-0694">RNA-binding</keyword>
<comment type="similarity">
    <text evidence="2">Belongs to the argonaute family. Ago subfamily.</text>
</comment>
<feature type="compositionally biased region" description="Low complexity" evidence="9">
    <location>
        <begin position="183"/>
        <end position="198"/>
    </location>
</feature>
<dbReference type="Pfam" id="PF16488">
    <property type="entry name" value="ArgoL2"/>
    <property type="match status" value="1"/>
</dbReference>
<evidence type="ECO:0000259" key="12">
    <source>
        <dbReference type="PROSITE" id="PS50822"/>
    </source>
</evidence>
<dbReference type="FunFam" id="3.40.50.2300:FF:000005">
    <property type="entry name" value="Protein argonaute-2"/>
    <property type="match status" value="1"/>
</dbReference>
<dbReference type="AlphaFoldDB" id="A0AA36MBJ1"/>